<dbReference type="OrthoDB" id="9801697at2"/>
<dbReference type="GO" id="GO:0016740">
    <property type="term" value="F:transferase activity"/>
    <property type="evidence" value="ECO:0007669"/>
    <property type="project" value="UniProtKB-KW"/>
</dbReference>
<comment type="caution">
    <text evidence="1">The sequence shown here is derived from an EMBL/GenBank/DDBJ whole genome shotgun (WGS) entry which is preliminary data.</text>
</comment>
<keyword evidence="2" id="KW-1185">Reference proteome</keyword>
<dbReference type="SUPFAM" id="SSF51161">
    <property type="entry name" value="Trimeric LpxA-like enzymes"/>
    <property type="match status" value="1"/>
</dbReference>
<dbReference type="AlphaFoldDB" id="A0A0A2M456"/>
<dbReference type="Pfam" id="PF14602">
    <property type="entry name" value="Hexapep_2"/>
    <property type="match status" value="1"/>
</dbReference>
<dbReference type="Proteomes" id="UP000030152">
    <property type="component" value="Unassembled WGS sequence"/>
</dbReference>
<dbReference type="EMBL" id="JRLX01000005">
    <property type="protein sequence ID" value="KGO87437.1"/>
    <property type="molecule type" value="Genomic_DNA"/>
</dbReference>
<gene>
    <name evidence="1" type="ORF">Q765_07160</name>
</gene>
<dbReference type="Gene3D" id="2.160.10.10">
    <property type="entry name" value="Hexapeptide repeat proteins"/>
    <property type="match status" value="1"/>
</dbReference>
<accession>A0A0A2M456</accession>
<evidence type="ECO:0000313" key="1">
    <source>
        <dbReference type="EMBL" id="KGO87437.1"/>
    </source>
</evidence>
<dbReference type="CDD" id="cd04647">
    <property type="entry name" value="LbH_MAT_like"/>
    <property type="match status" value="1"/>
</dbReference>
<dbReference type="InterPro" id="IPR001451">
    <property type="entry name" value="Hexapep"/>
</dbReference>
<evidence type="ECO:0000313" key="2">
    <source>
        <dbReference type="Proteomes" id="UP000030152"/>
    </source>
</evidence>
<dbReference type="STRING" id="1121895.GCA_000378485_02356"/>
<name>A0A0A2M456_9FLAO</name>
<organism evidence="1 2">
    <name type="scientific">Flavobacterium rivuli WB 3.3-2 = DSM 21788</name>
    <dbReference type="NCBI Taxonomy" id="1121895"/>
    <lineage>
        <taxon>Bacteria</taxon>
        <taxon>Pseudomonadati</taxon>
        <taxon>Bacteroidota</taxon>
        <taxon>Flavobacteriia</taxon>
        <taxon>Flavobacteriales</taxon>
        <taxon>Flavobacteriaceae</taxon>
        <taxon>Flavobacterium</taxon>
    </lineage>
</organism>
<sequence>MNKIIQKGAFVFRYRYFNKVVKYQRNFFLKFQGMQIGKKTYVPKCSITWPHQVSLGDDCRLEHDIYFHYDGIWKEGPSIIIGNNVFVGFGCEFNITKKITIGDDCLIASGSKFVDHNHGTSLTELIRIQKSPEKEIVIGNNVWIGANVVVLKGVTIFDGAIIAAGAVLNKNVPANEIWGGIPAKKIGDRK</sequence>
<dbReference type="InterPro" id="IPR011004">
    <property type="entry name" value="Trimer_LpxA-like_sf"/>
</dbReference>
<proteinExistence type="predicted"/>
<dbReference type="Pfam" id="PF00132">
    <property type="entry name" value="Hexapep"/>
    <property type="match status" value="1"/>
</dbReference>
<keyword evidence="1" id="KW-0808">Transferase</keyword>
<protein>
    <submittedName>
        <fullName evidence="1">Galactoside O-acetyltransferase</fullName>
    </submittedName>
</protein>
<dbReference type="InterPro" id="IPR051159">
    <property type="entry name" value="Hexapeptide_acetyltransf"/>
</dbReference>
<dbReference type="PANTHER" id="PTHR23416">
    <property type="entry name" value="SIALIC ACID SYNTHASE-RELATED"/>
    <property type="match status" value="1"/>
</dbReference>
<dbReference type="eggNOG" id="COG0110">
    <property type="taxonomic scope" value="Bacteria"/>
</dbReference>
<reference evidence="1 2" key="1">
    <citation type="submission" date="2013-09" db="EMBL/GenBank/DDBJ databases">
        <authorList>
            <person name="Zeng Z."/>
            <person name="Chen C."/>
        </authorList>
    </citation>
    <scope>NUCLEOTIDE SEQUENCE [LARGE SCALE GENOMIC DNA]</scope>
    <source>
        <strain evidence="1 2">WB 3.3-2</strain>
    </source>
</reference>